<reference evidence="1" key="1">
    <citation type="submission" date="2023-11" db="EMBL/GenBank/DDBJ databases">
        <authorList>
            <person name="Poullet M."/>
        </authorList>
    </citation>
    <scope>NUCLEOTIDE SEQUENCE</scope>
    <source>
        <strain evidence="1">E1834</strain>
    </source>
</reference>
<sequence>MEELPFDEENELQNDEEEHNLVPLPGEEVEEVNEENEEREIQNQTESQSLNSAIFRKEIERLILIVFTLILIILRYY</sequence>
<organism evidence="1 2">
    <name type="scientific">Meloidogyne enterolobii</name>
    <name type="common">Root-knot nematode worm</name>
    <name type="synonym">Meloidogyne mayaguensis</name>
    <dbReference type="NCBI Taxonomy" id="390850"/>
    <lineage>
        <taxon>Eukaryota</taxon>
        <taxon>Metazoa</taxon>
        <taxon>Ecdysozoa</taxon>
        <taxon>Nematoda</taxon>
        <taxon>Chromadorea</taxon>
        <taxon>Rhabditida</taxon>
        <taxon>Tylenchina</taxon>
        <taxon>Tylenchomorpha</taxon>
        <taxon>Tylenchoidea</taxon>
        <taxon>Meloidogynidae</taxon>
        <taxon>Meloidogyninae</taxon>
        <taxon>Meloidogyne</taxon>
    </lineage>
</organism>
<comment type="caution">
    <text evidence="1">The sequence shown here is derived from an EMBL/GenBank/DDBJ whole genome shotgun (WGS) entry which is preliminary data.</text>
</comment>
<dbReference type="Proteomes" id="UP001497535">
    <property type="component" value="Unassembled WGS sequence"/>
</dbReference>
<keyword evidence="2" id="KW-1185">Reference proteome</keyword>
<protein>
    <submittedName>
        <fullName evidence="1">Uncharacterized protein</fullName>
    </submittedName>
</protein>
<evidence type="ECO:0000313" key="2">
    <source>
        <dbReference type="Proteomes" id="UP001497535"/>
    </source>
</evidence>
<gene>
    <name evidence="1" type="ORF">MENTE1834_LOCUS17695</name>
</gene>
<accession>A0ACB0YX67</accession>
<dbReference type="EMBL" id="CAVMJV010000020">
    <property type="protein sequence ID" value="CAK5066918.1"/>
    <property type="molecule type" value="Genomic_DNA"/>
</dbReference>
<name>A0ACB0YX67_MELEN</name>
<evidence type="ECO:0000313" key="1">
    <source>
        <dbReference type="EMBL" id="CAK5066918.1"/>
    </source>
</evidence>
<proteinExistence type="predicted"/>